<evidence type="ECO:0000256" key="1">
    <source>
        <dbReference type="ARBA" id="ARBA00023125"/>
    </source>
</evidence>
<evidence type="ECO:0000259" key="4">
    <source>
        <dbReference type="PROSITE" id="PS50110"/>
    </source>
</evidence>
<dbReference type="GO" id="GO:0005829">
    <property type="term" value="C:cytosol"/>
    <property type="evidence" value="ECO:0007669"/>
    <property type="project" value="TreeGrafter"/>
</dbReference>
<dbReference type="GO" id="GO:0000156">
    <property type="term" value="F:phosphorelay response regulator activity"/>
    <property type="evidence" value="ECO:0007669"/>
    <property type="project" value="TreeGrafter"/>
</dbReference>
<keyword evidence="1 3" id="KW-0238">DNA-binding</keyword>
<proteinExistence type="predicted"/>
<reference evidence="6 7" key="1">
    <citation type="submission" date="2015-02" db="EMBL/GenBank/DDBJ databases">
        <authorList>
            <person name="Ju K.-S."/>
            <person name="Doroghazi J.R."/>
            <person name="Metcalf W."/>
        </authorList>
    </citation>
    <scope>NUCLEOTIDE SEQUENCE [LARGE SCALE GENOMIC DNA]</scope>
    <source>
        <strain evidence="6 7">NRRL B-16140</strain>
    </source>
</reference>
<evidence type="ECO:0000256" key="2">
    <source>
        <dbReference type="PROSITE-ProRule" id="PRU00169"/>
    </source>
</evidence>
<dbReference type="OrthoDB" id="9802426at2"/>
<protein>
    <submittedName>
        <fullName evidence="6">Transcriptional regulator</fullName>
    </submittedName>
</protein>
<dbReference type="InterPro" id="IPR039420">
    <property type="entry name" value="WalR-like"/>
</dbReference>
<evidence type="ECO:0000256" key="3">
    <source>
        <dbReference type="PROSITE-ProRule" id="PRU01091"/>
    </source>
</evidence>
<keyword evidence="2" id="KW-0597">Phosphoprotein</keyword>
<dbReference type="InterPro" id="IPR001789">
    <property type="entry name" value="Sig_transdc_resp-reg_receiver"/>
</dbReference>
<dbReference type="PROSITE" id="PS50110">
    <property type="entry name" value="RESPONSE_REGULATORY"/>
    <property type="match status" value="1"/>
</dbReference>
<name>A0A0F0GQ04_LENAE</name>
<dbReference type="SUPFAM" id="SSF52172">
    <property type="entry name" value="CheY-like"/>
    <property type="match status" value="1"/>
</dbReference>
<dbReference type="Gene3D" id="6.10.250.690">
    <property type="match status" value="1"/>
</dbReference>
<organism evidence="6 7">
    <name type="scientific">Lentzea aerocolonigenes</name>
    <name type="common">Lechevalieria aerocolonigenes</name>
    <name type="synonym">Saccharothrix aerocolonigenes</name>
    <dbReference type="NCBI Taxonomy" id="68170"/>
    <lineage>
        <taxon>Bacteria</taxon>
        <taxon>Bacillati</taxon>
        <taxon>Actinomycetota</taxon>
        <taxon>Actinomycetes</taxon>
        <taxon>Pseudonocardiales</taxon>
        <taxon>Pseudonocardiaceae</taxon>
        <taxon>Lentzea</taxon>
    </lineage>
</organism>
<dbReference type="GO" id="GO:0006355">
    <property type="term" value="P:regulation of DNA-templated transcription"/>
    <property type="evidence" value="ECO:0007669"/>
    <property type="project" value="InterPro"/>
</dbReference>
<dbReference type="PANTHER" id="PTHR48111">
    <property type="entry name" value="REGULATOR OF RPOS"/>
    <property type="match status" value="1"/>
</dbReference>
<evidence type="ECO:0000313" key="6">
    <source>
        <dbReference type="EMBL" id="KJK45569.1"/>
    </source>
</evidence>
<dbReference type="PANTHER" id="PTHR48111:SF36">
    <property type="entry name" value="TRANSCRIPTIONAL REGULATORY PROTEIN CUTR"/>
    <property type="match status" value="1"/>
</dbReference>
<accession>A0A0F0GQ04</accession>
<dbReference type="EMBL" id="JYJG01000207">
    <property type="protein sequence ID" value="KJK45569.1"/>
    <property type="molecule type" value="Genomic_DNA"/>
</dbReference>
<sequence length="222" mass="24114">MRVLIAEDEPVLADFIADGLRQLAMAVDIAHDGLTATEKLAGNEYDVVVLDRDLPGKHGDDVCRELIASGVRTRVLMLTAMDDVRERVKGLRIGADDYLGKPFDFDELVARIDALGRRSTPAAPPVMRHGGIEMNTALRQASQNGRFLSLSVKEFGVLHALMAANGAVVSAEELLTSVWDENADPFTNAVRITMSRLRAKLDDASAIETIAGVGYRLRGDQT</sequence>
<evidence type="ECO:0000313" key="7">
    <source>
        <dbReference type="Proteomes" id="UP000033393"/>
    </source>
</evidence>
<evidence type="ECO:0000259" key="5">
    <source>
        <dbReference type="PROSITE" id="PS51755"/>
    </source>
</evidence>
<dbReference type="Pfam" id="PF00072">
    <property type="entry name" value="Response_reg"/>
    <property type="match status" value="1"/>
</dbReference>
<feature type="domain" description="Response regulatory" evidence="4">
    <location>
        <begin position="2"/>
        <end position="116"/>
    </location>
</feature>
<dbReference type="AlphaFoldDB" id="A0A0F0GQ04"/>
<dbReference type="InterPro" id="IPR011006">
    <property type="entry name" value="CheY-like_superfamily"/>
</dbReference>
<feature type="modified residue" description="4-aspartylphosphate" evidence="2">
    <location>
        <position position="51"/>
    </location>
</feature>
<dbReference type="Gene3D" id="1.10.10.10">
    <property type="entry name" value="Winged helix-like DNA-binding domain superfamily/Winged helix DNA-binding domain"/>
    <property type="match status" value="1"/>
</dbReference>
<dbReference type="InterPro" id="IPR001867">
    <property type="entry name" value="OmpR/PhoB-type_DNA-bd"/>
</dbReference>
<keyword evidence="7" id="KW-1185">Reference proteome</keyword>
<feature type="DNA-binding region" description="OmpR/PhoB-type" evidence="3">
    <location>
        <begin position="124"/>
        <end position="219"/>
    </location>
</feature>
<dbReference type="Pfam" id="PF00486">
    <property type="entry name" value="Trans_reg_C"/>
    <property type="match status" value="1"/>
</dbReference>
<dbReference type="InterPro" id="IPR036388">
    <property type="entry name" value="WH-like_DNA-bd_sf"/>
</dbReference>
<dbReference type="SMART" id="SM00448">
    <property type="entry name" value="REC"/>
    <property type="match status" value="1"/>
</dbReference>
<dbReference type="Gene3D" id="3.40.50.2300">
    <property type="match status" value="1"/>
</dbReference>
<dbReference type="RefSeq" id="WP_045314240.1">
    <property type="nucleotide sequence ID" value="NZ_JYJG01000207.1"/>
</dbReference>
<gene>
    <name evidence="6" type="ORF">UK23_25855</name>
</gene>
<dbReference type="PATRIC" id="fig|68170.10.peg.6434"/>
<feature type="domain" description="OmpR/PhoB-type" evidence="5">
    <location>
        <begin position="124"/>
        <end position="219"/>
    </location>
</feature>
<dbReference type="GO" id="GO:0032993">
    <property type="term" value="C:protein-DNA complex"/>
    <property type="evidence" value="ECO:0007669"/>
    <property type="project" value="TreeGrafter"/>
</dbReference>
<dbReference type="CDD" id="cd00383">
    <property type="entry name" value="trans_reg_C"/>
    <property type="match status" value="1"/>
</dbReference>
<comment type="caution">
    <text evidence="6">The sequence shown here is derived from an EMBL/GenBank/DDBJ whole genome shotgun (WGS) entry which is preliminary data.</text>
</comment>
<dbReference type="PROSITE" id="PS51755">
    <property type="entry name" value="OMPR_PHOB"/>
    <property type="match status" value="1"/>
</dbReference>
<dbReference type="GO" id="GO:0000976">
    <property type="term" value="F:transcription cis-regulatory region binding"/>
    <property type="evidence" value="ECO:0007669"/>
    <property type="project" value="TreeGrafter"/>
</dbReference>
<dbReference type="SMART" id="SM00862">
    <property type="entry name" value="Trans_reg_C"/>
    <property type="match status" value="1"/>
</dbReference>
<dbReference type="Proteomes" id="UP000033393">
    <property type="component" value="Unassembled WGS sequence"/>
</dbReference>